<dbReference type="Gene3D" id="3.30.70.270">
    <property type="match status" value="1"/>
</dbReference>
<proteinExistence type="predicted"/>
<dbReference type="InterPro" id="IPR000160">
    <property type="entry name" value="GGDEF_dom"/>
</dbReference>
<gene>
    <name evidence="5" type="ORF">EAV92_12355</name>
</gene>
<dbReference type="AlphaFoldDB" id="A0A3G3K586"/>
<dbReference type="Gene3D" id="3.30.450.20">
    <property type="entry name" value="PAS domain"/>
    <property type="match status" value="1"/>
</dbReference>
<dbReference type="SUPFAM" id="SSF55073">
    <property type="entry name" value="Nucleotide cyclase"/>
    <property type="match status" value="1"/>
</dbReference>
<protein>
    <submittedName>
        <fullName evidence="5">Phosphodiesterase</fullName>
    </submittedName>
</protein>
<evidence type="ECO:0000259" key="3">
    <source>
        <dbReference type="PROSITE" id="PS50883"/>
    </source>
</evidence>
<dbReference type="FunFam" id="3.20.20.450:FF:000001">
    <property type="entry name" value="Cyclic di-GMP phosphodiesterase yahA"/>
    <property type="match status" value="1"/>
</dbReference>
<evidence type="ECO:0000313" key="5">
    <source>
        <dbReference type="EMBL" id="AYQ75624.1"/>
    </source>
</evidence>
<accession>A0A3G3K586</accession>
<feature type="domain" description="PAC" evidence="2">
    <location>
        <begin position="98"/>
        <end position="149"/>
    </location>
</feature>
<dbReference type="InterPro" id="IPR000014">
    <property type="entry name" value="PAS"/>
</dbReference>
<dbReference type="SMART" id="SM00267">
    <property type="entry name" value="GGDEF"/>
    <property type="match status" value="1"/>
</dbReference>
<dbReference type="InterPro" id="IPR001610">
    <property type="entry name" value="PAC"/>
</dbReference>
<dbReference type="Pfam" id="PF00990">
    <property type="entry name" value="GGDEF"/>
    <property type="match status" value="1"/>
</dbReference>
<dbReference type="PROSITE" id="PS50887">
    <property type="entry name" value="GGDEF"/>
    <property type="match status" value="1"/>
</dbReference>
<dbReference type="InterPro" id="IPR000700">
    <property type="entry name" value="PAS-assoc_C"/>
</dbReference>
<dbReference type="InterPro" id="IPR043128">
    <property type="entry name" value="Rev_trsase/Diguanyl_cyclase"/>
</dbReference>
<dbReference type="CDD" id="cd00130">
    <property type="entry name" value="PAS"/>
    <property type="match status" value="1"/>
</dbReference>
<dbReference type="InterPro" id="IPR052155">
    <property type="entry name" value="Biofilm_reg_signaling"/>
</dbReference>
<dbReference type="InterPro" id="IPR029787">
    <property type="entry name" value="Nucleotide_cyclase"/>
</dbReference>
<dbReference type="PROSITE" id="PS50883">
    <property type="entry name" value="EAL"/>
    <property type="match status" value="1"/>
</dbReference>
<sequence>MAGAAAWGWAAARSKNRENPSVPAYQSELLHSLYNYSPIAFAVIDRQGRFLDINHDPYELFGYSKEDMAGQSFVRLLDEDSHTPTLQTFYRTLNGENCSLDIRIRHKDGHPIDLNIATSPMIRRGKTIAILVFVQDISERKRTLERNHYMAYYDDMTGLPNRRHFMNGLERRIRETAGQELRPAICYLDVDGFKLVNTSFGRDFGDMLLLQVAERLTRCLSVHGDLARMEGDEFAGYLGEVSEPAEAARKVEQIMEVLEEPFELNGVPIHLSASLGVAVREPGDDASSLLRKADAALHRAKENGRNDYHIHTPDMDPAALDKLTFQHEMRKALSAEEFVLFYQPQYDLASGQIVGMEALLRWKHAERGYISPGEFIPAAEESGFIVPLGDWVLEEACRQNKRWQDAGLPKIPVSVNLSMRQFFRRDLTAKVEEVLAQTGLEPQYLELEITESMTMDVDRASDCLAILKKLGVQVSIDDFGTGYSSFHYLKNLPIGKLKIDRSFVRDIQQDPGDAAIVSAIIAMAHNLQLQVIAEGVETEEQMHFLRRHRCDEMQGYFGSPPLPAADMLKLLEDKRNRFALSVTSEAAAASEE</sequence>
<dbReference type="InterPro" id="IPR035919">
    <property type="entry name" value="EAL_sf"/>
</dbReference>
<dbReference type="EMBL" id="CP033433">
    <property type="protein sequence ID" value="AYQ75624.1"/>
    <property type="molecule type" value="Genomic_DNA"/>
</dbReference>
<dbReference type="Pfam" id="PF00989">
    <property type="entry name" value="PAS"/>
    <property type="match status" value="1"/>
</dbReference>
<evidence type="ECO:0000259" key="1">
    <source>
        <dbReference type="PROSITE" id="PS50112"/>
    </source>
</evidence>
<dbReference type="Proteomes" id="UP000269097">
    <property type="component" value="Chromosome"/>
</dbReference>
<dbReference type="PROSITE" id="PS50113">
    <property type="entry name" value="PAC"/>
    <property type="match status" value="1"/>
</dbReference>
<dbReference type="SUPFAM" id="SSF141868">
    <property type="entry name" value="EAL domain-like"/>
    <property type="match status" value="1"/>
</dbReference>
<dbReference type="KEGG" id="coh:EAV92_12355"/>
<reference evidence="5 6" key="1">
    <citation type="submission" date="2018-10" db="EMBL/GenBank/DDBJ databases">
        <title>Genome Sequence of Cohnella sp.</title>
        <authorList>
            <person name="Srinivasan S."/>
            <person name="Kim M.K."/>
        </authorList>
    </citation>
    <scope>NUCLEOTIDE SEQUENCE [LARGE SCALE GENOMIC DNA]</scope>
    <source>
        <strain evidence="5 6">18JY8-7</strain>
    </source>
</reference>
<evidence type="ECO:0000259" key="4">
    <source>
        <dbReference type="PROSITE" id="PS50887"/>
    </source>
</evidence>
<dbReference type="NCBIfam" id="TIGR00254">
    <property type="entry name" value="GGDEF"/>
    <property type="match status" value="1"/>
</dbReference>
<dbReference type="PANTHER" id="PTHR44757">
    <property type="entry name" value="DIGUANYLATE CYCLASE DGCP"/>
    <property type="match status" value="1"/>
</dbReference>
<dbReference type="SUPFAM" id="SSF55785">
    <property type="entry name" value="PYP-like sensor domain (PAS domain)"/>
    <property type="match status" value="1"/>
</dbReference>
<dbReference type="GO" id="GO:0006355">
    <property type="term" value="P:regulation of DNA-templated transcription"/>
    <property type="evidence" value="ECO:0007669"/>
    <property type="project" value="InterPro"/>
</dbReference>
<dbReference type="PANTHER" id="PTHR44757:SF2">
    <property type="entry name" value="BIOFILM ARCHITECTURE MAINTENANCE PROTEIN MBAA"/>
    <property type="match status" value="1"/>
</dbReference>
<keyword evidence="6" id="KW-1185">Reference proteome</keyword>
<evidence type="ECO:0000313" key="6">
    <source>
        <dbReference type="Proteomes" id="UP000269097"/>
    </source>
</evidence>
<dbReference type="InterPro" id="IPR013767">
    <property type="entry name" value="PAS_fold"/>
</dbReference>
<dbReference type="CDD" id="cd01949">
    <property type="entry name" value="GGDEF"/>
    <property type="match status" value="1"/>
</dbReference>
<dbReference type="Gene3D" id="3.20.20.450">
    <property type="entry name" value="EAL domain"/>
    <property type="match status" value="1"/>
</dbReference>
<dbReference type="PROSITE" id="PS50112">
    <property type="entry name" value="PAS"/>
    <property type="match status" value="1"/>
</dbReference>
<dbReference type="Pfam" id="PF00563">
    <property type="entry name" value="EAL"/>
    <property type="match status" value="1"/>
</dbReference>
<feature type="domain" description="PAS" evidence="1">
    <location>
        <begin position="26"/>
        <end position="96"/>
    </location>
</feature>
<dbReference type="NCBIfam" id="TIGR00229">
    <property type="entry name" value="sensory_box"/>
    <property type="match status" value="1"/>
</dbReference>
<dbReference type="SMART" id="SM00086">
    <property type="entry name" value="PAC"/>
    <property type="match status" value="1"/>
</dbReference>
<dbReference type="InterPro" id="IPR035965">
    <property type="entry name" value="PAS-like_dom_sf"/>
</dbReference>
<organism evidence="5 6">
    <name type="scientific">Cohnella candidum</name>
    <dbReference type="NCBI Taxonomy" id="2674991"/>
    <lineage>
        <taxon>Bacteria</taxon>
        <taxon>Bacillati</taxon>
        <taxon>Bacillota</taxon>
        <taxon>Bacilli</taxon>
        <taxon>Bacillales</taxon>
        <taxon>Paenibacillaceae</taxon>
        <taxon>Cohnella</taxon>
    </lineage>
</organism>
<dbReference type="CDD" id="cd01948">
    <property type="entry name" value="EAL"/>
    <property type="match status" value="1"/>
</dbReference>
<evidence type="ECO:0000259" key="2">
    <source>
        <dbReference type="PROSITE" id="PS50113"/>
    </source>
</evidence>
<dbReference type="InterPro" id="IPR001633">
    <property type="entry name" value="EAL_dom"/>
</dbReference>
<name>A0A3G3K586_9BACL</name>
<dbReference type="SMART" id="SM00052">
    <property type="entry name" value="EAL"/>
    <property type="match status" value="1"/>
</dbReference>
<feature type="domain" description="GGDEF" evidence="4">
    <location>
        <begin position="181"/>
        <end position="313"/>
    </location>
</feature>
<feature type="domain" description="EAL" evidence="3">
    <location>
        <begin position="322"/>
        <end position="575"/>
    </location>
</feature>
<dbReference type="SMART" id="SM00091">
    <property type="entry name" value="PAS"/>
    <property type="match status" value="1"/>
</dbReference>